<dbReference type="AlphaFoldDB" id="A0AAQ3EQ43"/>
<protein>
    <submittedName>
        <fullName evidence="2">Uncharacterized protein</fullName>
    </submittedName>
</protein>
<dbReference type="RefSeq" id="WP_015713998.1">
    <property type="nucleotide sequence ID" value="NZ_BSEE01000002.1"/>
</dbReference>
<organism evidence="2 3">
    <name type="scientific">Bacillus subtilis</name>
    <dbReference type="NCBI Taxonomy" id="1423"/>
    <lineage>
        <taxon>Bacteria</taxon>
        <taxon>Bacillati</taxon>
        <taxon>Bacillota</taxon>
        <taxon>Bacilli</taxon>
        <taxon>Bacillales</taxon>
        <taxon>Bacillaceae</taxon>
        <taxon>Bacillus</taxon>
    </lineage>
</organism>
<sequence>MFEKERDVYVVISFMLVCSAATVMFELEFLFSQFILRFLF</sequence>
<reference evidence="2" key="1">
    <citation type="submission" date="2023-05" db="EMBL/GenBank/DDBJ databases">
        <title>Complete genome sequence of Bacillus subtilis SRCM117797 isolated from Soybean paste.</title>
        <authorList>
            <person name="Abraha H.B."/>
            <person name="Kim K.-P."/>
            <person name="Ryu M.-S."/>
            <person name="Jeong D.-Y."/>
        </authorList>
    </citation>
    <scope>NUCLEOTIDE SEQUENCE</scope>
    <source>
        <strain evidence="2">SRCM117797</strain>
    </source>
</reference>
<dbReference type="Proteomes" id="UP001229422">
    <property type="component" value="Chromosome"/>
</dbReference>
<proteinExistence type="predicted"/>
<accession>A0AAQ3EQ43</accession>
<evidence type="ECO:0000256" key="1">
    <source>
        <dbReference type="SAM" id="Phobius"/>
    </source>
</evidence>
<feature type="transmembrane region" description="Helical" evidence="1">
    <location>
        <begin position="12"/>
        <end position="36"/>
    </location>
</feature>
<gene>
    <name evidence="2" type="ORF">QL281_00200</name>
</gene>
<keyword evidence="1" id="KW-0812">Transmembrane</keyword>
<keyword evidence="1" id="KW-1133">Transmembrane helix</keyword>
<evidence type="ECO:0000313" key="2">
    <source>
        <dbReference type="EMBL" id="WHM21581.1"/>
    </source>
</evidence>
<dbReference type="EMBL" id="CP125292">
    <property type="protein sequence ID" value="WHM21581.1"/>
    <property type="molecule type" value="Genomic_DNA"/>
</dbReference>
<keyword evidence="1" id="KW-0472">Membrane</keyword>
<evidence type="ECO:0000313" key="3">
    <source>
        <dbReference type="Proteomes" id="UP001229422"/>
    </source>
</evidence>
<name>A0AAQ3EQ43_BACIU</name>